<protein>
    <recommendedName>
        <fullName evidence="4">Secreted protein</fullName>
    </recommendedName>
</protein>
<comment type="caution">
    <text evidence="2">The sequence shown here is derived from an EMBL/GenBank/DDBJ whole genome shotgun (WGS) entry which is preliminary data.</text>
</comment>
<dbReference type="EMBL" id="LWDP01000037">
    <property type="protein sequence ID" value="ORD93976.1"/>
    <property type="molecule type" value="Genomic_DNA"/>
</dbReference>
<evidence type="ECO:0000313" key="3">
    <source>
        <dbReference type="Proteomes" id="UP000192639"/>
    </source>
</evidence>
<gene>
    <name evidence="2" type="ORF">ECANGB1_2658</name>
</gene>
<feature type="signal peptide" evidence="1">
    <location>
        <begin position="1"/>
        <end position="26"/>
    </location>
</feature>
<dbReference type="VEuPathDB" id="MicrosporidiaDB:ECANGB1_2658"/>
<dbReference type="AlphaFoldDB" id="A0A1Y1S6B5"/>
<dbReference type="Proteomes" id="UP000192639">
    <property type="component" value="Unassembled WGS sequence"/>
</dbReference>
<accession>A0A1Y1S6B5</accession>
<feature type="chain" id="PRO_5013322197" description="Secreted protein" evidence="1">
    <location>
        <begin position="27"/>
        <end position="69"/>
    </location>
</feature>
<sequence length="69" mass="7894">MLFRAIRIASGSTCFVCFCCSRSCSSATVSLCWLFSCSSERALRSLAWIIGDKNSEIFYRVNRRRVELE</sequence>
<keyword evidence="1" id="KW-0732">Signal</keyword>
<evidence type="ECO:0000313" key="2">
    <source>
        <dbReference type="EMBL" id="ORD93976.1"/>
    </source>
</evidence>
<keyword evidence="3" id="KW-1185">Reference proteome</keyword>
<proteinExistence type="predicted"/>
<reference evidence="2 3" key="1">
    <citation type="journal article" date="2017" name="Environ. Microbiol.">
        <title>Decay of the glycolytic pathway and adaptation to intranuclear parasitism within Enterocytozoonidae microsporidia.</title>
        <authorList>
            <person name="Wiredu Boakye D."/>
            <person name="Jaroenlak P."/>
            <person name="Prachumwat A."/>
            <person name="Williams T.A."/>
            <person name="Bateman K.S."/>
            <person name="Itsathitphaisarn O."/>
            <person name="Sritunyalucksana K."/>
            <person name="Paszkiewicz K.H."/>
            <person name="Moore K.A."/>
            <person name="Stentiford G.D."/>
            <person name="Williams B.A."/>
        </authorList>
    </citation>
    <scope>NUCLEOTIDE SEQUENCE [LARGE SCALE GENOMIC DNA]</scope>
    <source>
        <strain evidence="2 3">GB1</strain>
    </source>
</reference>
<name>A0A1Y1S6B5_9MICR</name>
<evidence type="ECO:0000256" key="1">
    <source>
        <dbReference type="SAM" id="SignalP"/>
    </source>
</evidence>
<organism evidence="2 3">
    <name type="scientific">Enterospora canceri</name>
    <dbReference type="NCBI Taxonomy" id="1081671"/>
    <lineage>
        <taxon>Eukaryota</taxon>
        <taxon>Fungi</taxon>
        <taxon>Fungi incertae sedis</taxon>
        <taxon>Microsporidia</taxon>
        <taxon>Enterocytozoonidae</taxon>
        <taxon>Enterospora</taxon>
    </lineage>
</organism>
<evidence type="ECO:0008006" key="4">
    <source>
        <dbReference type="Google" id="ProtNLM"/>
    </source>
</evidence>